<dbReference type="AlphaFoldDB" id="A0A1C5AE97"/>
<feature type="compositionally biased region" description="Basic and acidic residues" evidence="1">
    <location>
        <begin position="119"/>
        <end position="158"/>
    </location>
</feature>
<evidence type="ECO:0000313" key="3">
    <source>
        <dbReference type="Proteomes" id="UP000199504"/>
    </source>
</evidence>
<dbReference type="STRING" id="262898.GA0070564_109115"/>
<feature type="compositionally biased region" description="Low complexity" evidence="1">
    <location>
        <begin position="106"/>
        <end position="118"/>
    </location>
</feature>
<gene>
    <name evidence="2" type="ORF">GA0070564_109115</name>
</gene>
<feature type="region of interest" description="Disordered" evidence="1">
    <location>
        <begin position="92"/>
        <end position="170"/>
    </location>
</feature>
<feature type="region of interest" description="Disordered" evidence="1">
    <location>
        <begin position="219"/>
        <end position="281"/>
    </location>
</feature>
<protein>
    <submittedName>
        <fullName evidence="2">Uncharacterized protein</fullName>
    </submittedName>
</protein>
<sequence>MTSGDLSQVDHDLLADYVGGALEGTPEQATVARLVDEDPTWSAAYARLVTALPQVHDDLARWAAGPAPEMPLAVAERIAAALVGAGPAPVAAAGFPRQPGPQTRLPAADDPAGDPDQAQSDRTHPIDDPHGPRPDEPVGRPAGERGGHPERAGRDRSRPAGGSGPGRRRRRWARLAGPVALAAAAMVGVGLGVNQLVRTEGGADSGASAPGQERTALASPFGAAGRRTTHSGTDWTPAALSGGGPLVDGPPAGKRPAAKQPGGQPDSSDDHGRLAGPGTLDRLADPVALDTCLDEITAEHGAGPLTVDVVDYAAFQGTPALVVDFVDAAGARWAWVSGPECGVPGSGADTRYRSRVG</sequence>
<dbReference type="OrthoDB" id="3404896at2"/>
<organism evidence="2 3">
    <name type="scientific">Micromonospora mirobrigensis</name>
    <dbReference type="NCBI Taxonomy" id="262898"/>
    <lineage>
        <taxon>Bacteria</taxon>
        <taxon>Bacillati</taxon>
        <taxon>Actinomycetota</taxon>
        <taxon>Actinomycetes</taxon>
        <taxon>Micromonosporales</taxon>
        <taxon>Micromonosporaceae</taxon>
        <taxon>Micromonospora</taxon>
    </lineage>
</organism>
<evidence type="ECO:0000313" key="2">
    <source>
        <dbReference type="EMBL" id="SCF43489.1"/>
    </source>
</evidence>
<dbReference type="EMBL" id="FMCX01000009">
    <property type="protein sequence ID" value="SCF43489.1"/>
    <property type="molecule type" value="Genomic_DNA"/>
</dbReference>
<evidence type="ECO:0000256" key="1">
    <source>
        <dbReference type="SAM" id="MobiDB-lite"/>
    </source>
</evidence>
<keyword evidence="3" id="KW-1185">Reference proteome</keyword>
<reference evidence="3" key="1">
    <citation type="submission" date="2016-06" db="EMBL/GenBank/DDBJ databases">
        <authorList>
            <person name="Varghese N."/>
            <person name="Submissions Spin"/>
        </authorList>
    </citation>
    <scope>NUCLEOTIDE SEQUENCE [LARGE SCALE GENOMIC DNA]</scope>
    <source>
        <strain evidence="3">DSM 44830</strain>
    </source>
</reference>
<dbReference type="Proteomes" id="UP000199504">
    <property type="component" value="Unassembled WGS sequence"/>
</dbReference>
<proteinExistence type="predicted"/>
<accession>A0A1C5AE97</accession>
<dbReference type="RefSeq" id="WP_091614048.1">
    <property type="nucleotide sequence ID" value="NZ_FMCX01000009.1"/>
</dbReference>
<name>A0A1C5AE97_9ACTN</name>